<dbReference type="AlphaFoldDB" id="A0A7X1FWN3"/>
<dbReference type="Gene3D" id="3.10.20.30">
    <property type="match status" value="1"/>
</dbReference>
<reference evidence="1 2" key="1">
    <citation type="submission" date="2020-08" db="EMBL/GenBank/DDBJ databases">
        <title>The genome sequence of type strain Novosphingobium piscinae KCTC 42194.</title>
        <authorList>
            <person name="Liu Y."/>
        </authorList>
    </citation>
    <scope>NUCLEOTIDE SEQUENCE [LARGE SCALE GENOMIC DNA]</scope>
    <source>
        <strain evidence="1 2">KCTC 42194</strain>
    </source>
</reference>
<protein>
    <submittedName>
        <fullName evidence="1">MoaD/ThiS family protein</fullName>
    </submittedName>
</protein>
<keyword evidence="2" id="KW-1185">Reference proteome</keyword>
<evidence type="ECO:0000313" key="2">
    <source>
        <dbReference type="Proteomes" id="UP000551327"/>
    </source>
</evidence>
<dbReference type="Pfam" id="PF02597">
    <property type="entry name" value="ThiS"/>
    <property type="match status" value="1"/>
</dbReference>
<organism evidence="1 2">
    <name type="scientific">Novosphingobium piscinae</name>
    <dbReference type="NCBI Taxonomy" id="1507448"/>
    <lineage>
        <taxon>Bacteria</taxon>
        <taxon>Pseudomonadati</taxon>
        <taxon>Pseudomonadota</taxon>
        <taxon>Alphaproteobacteria</taxon>
        <taxon>Sphingomonadales</taxon>
        <taxon>Sphingomonadaceae</taxon>
        <taxon>Novosphingobium</taxon>
    </lineage>
</organism>
<dbReference type="CDD" id="cd00754">
    <property type="entry name" value="Ubl_MoaD"/>
    <property type="match status" value="1"/>
</dbReference>
<dbReference type="RefSeq" id="WP_185678261.1">
    <property type="nucleotide sequence ID" value="NZ_JACLAX010000003.1"/>
</dbReference>
<accession>A0A7X1FWN3</accession>
<dbReference type="InterPro" id="IPR016155">
    <property type="entry name" value="Mopterin_synth/thiamin_S_b"/>
</dbReference>
<dbReference type="InterPro" id="IPR003749">
    <property type="entry name" value="ThiS/MoaD-like"/>
</dbReference>
<dbReference type="InterPro" id="IPR012675">
    <property type="entry name" value="Beta-grasp_dom_sf"/>
</dbReference>
<evidence type="ECO:0000313" key="1">
    <source>
        <dbReference type="EMBL" id="MBC2668373.1"/>
    </source>
</evidence>
<gene>
    <name evidence="1" type="ORF">H7F53_04345</name>
</gene>
<dbReference type="SUPFAM" id="SSF54285">
    <property type="entry name" value="MoaD/ThiS"/>
    <property type="match status" value="1"/>
</dbReference>
<dbReference type="EMBL" id="JACLAX010000003">
    <property type="protein sequence ID" value="MBC2668373.1"/>
    <property type="molecule type" value="Genomic_DNA"/>
</dbReference>
<comment type="caution">
    <text evidence="1">The sequence shown here is derived from an EMBL/GenBank/DDBJ whole genome shotgun (WGS) entry which is preliminary data.</text>
</comment>
<sequence length="87" mass="9076">MAEQLALVVELCGKLAEPHGREVTVPLPAAGCTVAELLVRLRDSFPALAPLLASGKVRVCLNETMARDETVVRPGDLAALFPPVSGG</sequence>
<dbReference type="Proteomes" id="UP000551327">
    <property type="component" value="Unassembled WGS sequence"/>
</dbReference>
<name>A0A7X1FWN3_9SPHN</name>
<proteinExistence type="predicted"/>